<dbReference type="OrthoDB" id="6367092at2759"/>
<name>A0A8J4XU10_CHIOP</name>
<dbReference type="PANTHER" id="PTHR46660">
    <property type="match status" value="1"/>
</dbReference>
<proteinExistence type="predicted"/>
<dbReference type="EMBL" id="JACEEZ010022848">
    <property type="protein sequence ID" value="KAG0711941.1"/>
    <property type="molecule type" value="Genomic_DNA"/>
</dbReference>
<dbReference type="AlphaFoldDB" id="A0A8J4XU10"/>
<keyword evidence="2" id="KW-1185">Reference proteome</keyword>
<dbReference type="Proteomes" id="UP000770661">
    <property type="component" value="Unassembled WGS sequence"/>
</dbReference>
<gene>
    <name evidence="1" type="primary">Glt1d1_1</name>
    <name evidence="1" type="ORF">GWK47_019489</name>
</gene>
<dbReference type="PANTHER" id="PTHR46660:SF2">
    <property type="entry name" value="GLYCOSYLTRANSFERASE 1 DOMAIN-CONTAINING PROTEIN 1"/>
    <property type="match status" value="1"/>
</dbReference>
<comment type="caution">
    <text evidence="1">The sequence shown here is derived from an EMBL/GenBank/DDBJ whole genome shotgun (WGS) entry which is preliminary data.</text>
</comment>
<evidence type="ECO:0000313" key="1">
    <source>
        <dbReference type="EMBL" id="KAG0711941.1"/>
    </source>
</evidence>
<evidence type="ECO:0000313" key="2">
    <source>
        <dbReference type="Proteomes" id="UP000770661"/>
    </source>
</evidence>
<dbReference type="InterPro" id="IPR052622">
    <property type="entry name" value="Glycosyltransferase_G1"/>
</dbReference>
<organism evidence="1 2">
    <name type="scientific">Chionoecetes opilio</name>
    <name type="common">Atlantic snow crab</name>
    <name type="synonym">Cancer opilio</name>
    <dbReference type="NCBI Taxonomy" id="41210"/>
    <lineage>
        <taxon>Eukaryota</taxon>
        <taxon>Metazoa</taxon>
        <taxon>Ecdysozoa</taxon>
        <taxon>Arthropoda</taxon>
        <taxon>Crustacea</taxon>
        <taxon>Multicrustacea</taxon>
        <taxon>Malacostraca</taxon>
        <taxon>Eumalacostraca</taxon>
        <taxon>Eucarida</taxon>
        <taxon>Decapoda</taxon>
        <taxon>Pleocyemata</taxon>
        <taxon>Brachyura</taxon>
        <taxon>Eubrachyura</taxon>
        <taxon>Majoidea</taxon>
        <taxon>Majidae</taxon>
        <taxon>Chionoecetes</taxon>
    </lineage>
</organism>
<sequence>MTLDFRRALRAGGWQYVIQDSDSLLHTAALHAFAKRHNIVIVLGLHAYRSAHVLLSCQELGIPYVTIFGGTDVNECVKDAAKREVMERVVIGAKSLVAFYDLLREAVLQVWVSDATSEHKTGFWRYHESSWFIVDKSDLRMRFITT</sequence>
<reference evidence="1" key="1">
    <citation type="submission" date="2020-07" db="EMBL/GenBank/DDBJ databases">
        <title>The High-quality genome of the commercially important snow crab, Chionoecetes opilio.</title>
        <authorList>
            <person name="Jeong J.-H."/>
            <person name="Ryu S."/>
        </authorList>
    </citation>
    <scope>NUCLEOTIDE SEQUENCE</scope>
    <source>
        <strain evidence="1">MADBK_172401_WGS</strain>
        <tissue evidence="1">Digestive gland</tissue>
    </source>
</reference>
<protein>
    <submittedName>
        <fullName evidence="1">Glycosyltransferase 1 domain-containing protein 1</fullName>
    </submittedName>
</protein>
<accession>A0A8J4XU10</accession>